<evidence type="ECO:0000256" key="3">
    <source>
        <dbReference type="ARBA" id="ARBA00022679"/>
    </source>
</evidence>
<dbReference type="CDD" id="cd20335">
    <property type="entry name" value="BRcat_RBR"/>
    <property type="match status" value="1"/>
</dbReference>
<dbReference type="SUPFAM" id="SSF57850">
    <property type="entry name" value="RING/U-box"/>
    <property type="match status" value="2"/>
</dbReference>
<feature type="domain" description="RING-type" evidence="9">
    <location>
        <begin position="331"/>
        <end position="565"/>
    </location>
</feature>
<evidence type="ECO:0000256" key="7">
    <source>
        <dbReference type="ARBA" id="ARBA00022786"/>
    </source>
</evidence>
<dbReference type="InterPro" id="IPR044066">
    <property type="entry name" value="TRIAD_supradom"/>
</dbReference>
<dbReference type="GO" id="GO:0016567">
    <property type="term" value="P:protein ubiquitination"/>
    <property type="evidence" value="ECO:0007669"/>
    <property type="project" value="InterPro"/>
</dbReference>
<dbReference type="InterPro" id="IPR013083">
    <property type="entry name" value="Znf_RING/FYVE/PHD"/>
</dbReference>
<dbReference type="AlphaFoldDB" id="A0A6A5KAV0"/>
<comment type="catalytic activity">
    <reaction evidence="1">
        <text>[E2 ubiquitin-conjugating enzyme]-S-ubiquitinyl-L-cysteine + [acceptor protein]-L-lysine = [E2 ubiquitin-conjugating enzyme]-L-cysteine + [acceptor protein]-N(6)-ubiquitinyl-L-lysine.</text>
        <dbReference type="EC" id="2.3.2.31"/>
    </reaction>
</comment>
<keyword evidence="3" id="KW-0808">Transferase</keyword>
<dbReference type="InterPro" id="IPR031127">
    <property type="entry name" value="E3_UB_ligase_RBR"/>
</dbReference>
<dbReference type="Gene3D" id="1.20.120.1750">
    <property type="match status" value="1"/>
</dbReference>
<protein>
    <recommendedName>
        <fullName evidence="2">RBR-type E3 ubiquitin transferase</fullName>
        <ecNumber evidence="2">2.3.2.31</ecNumber>
    </recommendedName>
</protein>
<dbReference type="PANTHER" id="PTHR11685">
    <property type="entry name" value="RBR FAMILY RING FINGER AND IBR DOMAIN-CONTAINING"/>
    <property type="match status" value="1"/>
</dbReference>
<evidence type="ECO:0000256" key="1">
    <source>
        <dbReference type="ARBA" id="ARBA00001798"/>
    </source>
</evidence>
<dbReference type="Gene3D" id="3.30.40.10">
    <property type="entry name" value="Zinc/RING finger domain, C3HC4 (zinc finger)"/>
    <property type="match status" value="1"/>
</dbReference>
<name>A0A6A5KAV0_9PLEO</name>
<dbReference type="InterPro" id="IPR027370">
    <property type="entry name" value="Znf-RING_euk"/>
</dbReference>
<reference evidence="10" key="1">
    <citation type="submission" date="2020-01" db="EMBL/GenBank/DDBJ databases">
        <authorList>
            <consortium name="DOE Joint Genome Institute"/>
            <person name="Haridas S."/>
            <person name="Albert R."/>
            <person name="Binder M."/>
            <person name="Bloem J."/>
            <person name="Labutti K."/>
            <person name="Salamov A."/>
            <person name="Andreopoulos B."/>
            <person name="Baker S.E."/>
            <person name="Barry K."/>
            <person name="Bills G."/>
            <person name="Bluhm B.H."/>
            <person name="Cannon C."/>
            <person name="Castanera R."/>
            <person name="Culley D.E."/>
            <person name="Daum C."/>
            <person name="Ezra D."/>
            <person name="Gonzalez J.B."/>
            <person name="Henrissat B."/>
            <person name="Kuo A."/>
            <person name="Liang C."/>
            <person name="Lipzen A."/>
            <person name="Lutzoni F."/>
            <person name="Magnuson J."/>
            <person name="Mondo S."/>
            <person name="Nolan M."/>
            <person name="Ohm R."/>
            <person name="Pangilinan J."/>
            <person name="Park H.-J."/>
            <person name="Ramirez L."/>
            <person name="Alfaro M."/>
            <person name="Sun H."/>
            <person name="Tritt A."/>
            <person name="Yoshinaga Y."/>
            <person name="Zwiers L.-H."/>
            <person name="Turgeon B.G."/>
            <person name="Goodwin S.B."/>
            <person name="Spatafora J.W."/>
            <person name="Crous P.W."/>
            <person name="Grigoriev I.V."/>
        </authorList>
    </citation>
    <scope>NUCLEOTIDE SEQUENCE</scope>
    <source>
        <strain evidence="10">P77</strain>
    </source>
</reference>
<evidence type="ECO:0000313" key="11">
    <source>
        <dbReference type="Proteomes" id="UP000800040"/>
    </source>
</evidence>
<dbReference type="PROSITE" id="PS51873">
    <property type="entry name" value="TRIAD"/>
    <property type="match status" value="1"/>
</dbReference>
<evidence type="ECO:0000256" key="2">
    <source>
        <dbReference type="ARBA" id="ARBA00012251"/>
    </source>
</evidence>
<keyword evidence="4" id="KW-0479">Metal-binding</keyword>
<gene>
    <name evidence="10" type="ORF">BDW02DRAFT_632458</name>
</gene>
<dbReference type="Pfam" id="PF26200">
    <property type="entry name" value="Rcat_RNF216"/>
    <property type="match status" value="1"/>
</dbReference>
<organism evidence="10 11">
    <name type="scientific">Decorospora gaudefroyi</name>
    <dbReference type="NCBI Taxonomy" id="184978"/>
    <lineage>
        <taxon>Eukaryota</taxon>
        <taxon>Fungi</taxon>
        <taxon>Dikarya</taxon>
        <taxon>Ascomycota</taxon>
        <taxon>Pezizomycotina</taxon>
        <taxon>Dothideomycetes</taxon>
        <taxon>Pleosporomycetidae</taxon>
        <taxon>Pleosporales</taxon>
        <taxon>Pleosporineae</taxon>
        <taxon>Pleosporaceae</taxon>
        <taxon>Decorospora</taxon>
    </lineage>
</organism>
<dbReference type="Pfam" id="PF01485">
    <property type="entry name" value="IBR"/>
    <property type="match status" value="1"/>
</dbReference>
<evidence type="ECO:0000256" key="6">
    <source>
        <dbReference type="ARBA" id="ARBA00022771"/>
    </source>
</evidence>
<keyword evidence="8" id="KW-0862">Zinc</keyword>
<accession>A0A6A5KAV0</accession>
<proteinExistence type="predicted"/>
<evidence type="ECO:0000256" key="5">
    <source>
        <dbReference type="ARBA" id="ARBA00022737"/>
    </source>
</evidence>
<dbReference type="InterPro" id="IPR002867">
    <property type="entry name" value="IBR_dom"/>
</dbReference>
<dbReference type="OrthoDB" id="9977870at2759"/>
<sequence>MSAITRIIDGAQVTFTAGGVPTSLSTQTLTFQPHYITSTAYFRTVSDSLLFHYYCGTQVQRDLTELTGPVERIWQLSAKLPEGTWAVQFQRVEHALKARAKYMLASQSFARIEILARKFVTDRIATAIERVLKTAGKGHEREFSWRWMTRDFNGNSMLAVYSNDGVLLADVRKQISALYQGHIACTEAGSALWVESLQDPWFEELGSRNGKALVMADRKYNVVRIYPPARNAASRIRAIEAELEQKLIESITRRLYYSTLPPFIPETMDRLNKTFRNIGAMNRAFPELKIKANGRRLTIRLTEQESKGINVASIIGVPPFLPDTTASPPFQQQYCPICDDPTTDIPLGCGHTYCTDCFTQQYETATSDTTSSTQTPTFPLRCWAHDCEKPMSLPHLQRHMPYQTFNALLEAALKAHIRTNANAYRYCATPDCVAAYAVAPPLTSTTLVPQRPNVDRSSPYVHTCPCCLTLTCPSCKARPHPQQTCATSAQRNARTFFVYAAEEGREVAMKTCPQCEVVVDKVEGCSHMRCVCGGHWCWLCQFLGSKIEVVAHLQAEHGGLYGRGEWTGLTAGRLPTRGKGL</sequence>
<dbReference type="EMBL" id="ML975351">
    <property type="protein sequence ID" value="KAF1831902.1"/>
    <property type="molecule type" value="Genomic_DNA"/>
</dbReference>
<keyword evidence="5" id="KW-0677">Repeat</keyword>
<keyword evidence="11" id="KW-1185">Reference proteome</keyword>
<dbReference type="CDD" id="cd22584">
    <property type="entry name" value="Rcat_RBR_unk"/>
    <property type="match status" value="1"/>
</dbReference>
<keyword evidence="7" id="KW-0833">Ubl conjugation pathway</keyword>
<dbReference type="Proteomes" id="UP000800040">
    <property type="component" value="Unassembled WGS sequence"/>
</dbReference>
<dbReference type="GO" id="GO:0008270">
    <property type="term" value="F:zinc ion binding"/>
    <property type="evidence" value="ECO:0007669"/>
    <property type="project" value="UniProtKB-KW"/>
</dbReference>
<keyword evidence="6" id="KW-0863">Zinc-finger</keyword>
<evidence type="ECO:0000256" key="8">
    <source>
        <dbReference type="ARBA" id="ARBA00022833"/>
    </source>
</evidence>
<dbReference type="EC" id="2.3.2.31" evidence="2"/>
<evidence type="ECO:0000256" key="4">
    <source>
        <dbReference type="ARBA" id="ARBA00022723"/>
    </source>
</evidence>
<evidence type="ECO:0000259" key="9">
    <source>
        <dbReference type="PROSITE" id="PS51873"/>
    </source>
</evidence>
<evidence type="ECO:0000313" key="10">
    <source>
        <dbReference type="EMBL" id="KAF1831902.1"/>
    </source>
</evidence>
<dbReference type="GO" id="GO:0061630">
    <property type="term" value="F:ubiquitin protein ligase activity"/>
    <property type="evidence" value="ECO:0007669"/>
    <property type="project" value="UniProtKB-EC"/>
</dbReference>
<dbReference type="Pfam" id="PF13445">
    <property type="entry name" value="zf-RING_UBOX"/>
    <property type="match status" value="1"/>
</dbReference>